<dbReference type="EMBL" id="JBHSYQ010000003">
    <property type="protein sequence ID" value="MFC6997631.1"/>
    <property type="molecule type" value="Genomic_DNA"/>
</dbReference>
<name>A0ABW2DMR8_9BACT</name>
<dbReference type="Proteomes" id="UP001596405">
    <property type="component" value="Unassembled WGS sequence"/>
</dbReference>
<dbReference type="RefSeq" id="WP_066618913.1">
    <property type="nucleotide sequence ID" value="NZ_JBHSYQ010000003.1"/>
</dbReference>
<sequence length="486" mass="54660">MTHWLTKYPRLQRLLFKPAGKISFWRHQNRLPKLAPTAPDPVTPDMVPQPLEGYTQAHHYRPGQTIVFYLKAQQPQNLLQLQYLARGKNWETLAQYSFEKIHQSDTFEEAQQGCAWEPSWEYNLSPDAPQGYYRALLSNPLLEKPAEIHFIVGQAQAKARVAVLAPVTTWLAYNAYGGQSLYRNAIAPATVPYVSMHRPNTALTYKATHSMQHNLLIESNIFYWISDQFQADLLPDYYLQAHPELLQQYQVLVLAYHAEYFTQEMHQSLRALVFNGQKSLLALGGNQVYWQVKWHRNFTQIECRKDATLFQDSDEKGKLFRHTPQPEVQLFGCQFTEAGMGTYAPYQVVASEHWLYKGCSVKQGQIFGEAGVDGLPICGDETDKTTWGTPKNSTVLARGLNKTSAVSEMDVYAHTNPEWNGSGGGEVVFTKISEKQAILATGAIHSGAGLGHDKVFTHLIQNFMQKYAGTSSHGTTSSETAAAPAS</sequence>
<protein>
    <submittedName>
        <fullName evidence="2">N,N-dimethylformamidase beta subunit family domain-containing protein</fullName>
    </submittedName>
</protein>
<evidence type="ECO:0000259" key="1">
    <source>
        <dbReference type="Pfam" id="PF20254"/>
    </source>
</evidence>
<dbReference type="InterPro" id="IPR046540">
    <property type="entry name" value="DMFA2_C"/>
</dbReference>
<accession>A0ABW2DMR8</accession>
<dbReference type="Pfam" id="PF20254">
    <property type="entry name" value="DMFA2_C"/>
    <property type="match status" value="1"/>
</dbReference>
<proteinExistence type="predicted"/>
<gene>
    <name evidence="2" type="ORF">ACFQHR_08340</name>
</gene>
<evidence type="ECO:0000313" key="3">
    <source>
        <dbReference type="Proteomes" id="UP001596405"/>
    </source>
</evidence>
<reference evidence="3" key="1">
    <citation type="journal article" date="2019" name="Int. J. Syst. Evol. Microbiol.">
        <title>The Global Catalogue of Microorganisms (GCM) 10K type strain sequencing project: providing services to taxonomists for standard genome sequencing and annotation.</title>
        <authorList>
            <consortium name="The Broad Institute Genomics Platform"/>
            <consortium name="The Broad Institute Genome Sequencing Center for Infectious Disease"/>
            <person name="Wu L."/>
            <person name="Ma J."/>
        </authorList>
    </citation>
    <scope>NUCLEOTIDE SEQUENCE [LARGE SCALE GENOMIC DNA]</scope>
    <source>
        <strain evidence="3">CGMCC 4.7393</strain>
    </source>
</reference>
<feature type="domain" description="N,N-dimethylformamidase beta subunit-like C-terminal" evidence="1">
    <location>
        <begin position="96"/>
        <end position="430"/>
    </location>
</feature>
<organism evidence="2 3">
    <name type="scientific">Rufibacter roseus</name>
    <dbReference type="NCBI Taxonomy" id="1567108"/>
    <lineage>
        <taxon>Bacteria</taxon>
        <taxon>Pseudomonadati</taxon>
        <taxon>Bacteroidota</taxon>
        <taxon>Cytophagia</taxon>
        <taxon>Cytophagales</taxon>
        <taxon>Hymenobacteraceae</taxon>
        <taxon>Rufibacter</taxon>
    </lineage>
</organism>
<comment type="caution">
    <text evidence="2">The sequence shown here is derived from an EMBL/GenBank/DDBJ whole genome shotgun (WGS) entry which is preliminary data.</text>
</comment>
<keyword evidence="3" id="KW-1185">Reference proteome</keyword>
<evidence type="ECO:0000313" key="2">
    <source>
        <dbReference type="EMBL" id="MFC6997631.1"/>
    </source>
</evidence>